<dbReference type="SUPFAM" id="SSF52540">
    <property type="entry name" value="P-loop containing nucleoside triphosphate hydrolases"/>
    <property type="match status" value="1"/>
</dbReference>
<dbReference type="GO" id="GO:0006281">
    <property type="term" value="P:DNA repair"/>
    <property type="evidence" value="ECO:0007669"/>
    <property type="project" value="TreeGrafter"/>
</dbReference>
<keyword evidence="2" id="KW-1185">Reference proteome</keyword>
<dbReference type="FunFam" id="3.40.50.1000:FF:000078">
    <property type="entry name" value="Bifunctional polynucleotide phosphatase/kinase"/>
    <property type="match status" value="1"/>
</dbReference>
<dbReference type="PANTHER" id="PTHR12083:SF9">
    <property type="entry name" value="BIFUNCTIONAL POLYNUCLEOTIDE PHOSPHATASE_KINASE"/>
    <property type="match status" value="1"/>
</dbReference>
<dbReference type="InterPro" id="IPR036412">
    <property type="entry name" value="HAD-like_sf"/>
</dbReference>
<organism evidence="1 2">
    <name type="scientific">Erysiphe pulchra</name>
    <dbReference type="NCBI Taxonomy" id="225359"/>
    <lineage>
        <taxon>Eukaryota</taxon>
        <taxon>Fungi</taxon>
        <taxon>Dikarya</taxon>
        <taxon>Ascomycota</taxon>
        <taxon>Pezizomycotina</taxon>
        <taxon>Leotiomycetes</taxon>
        <taxon>Erysiphales</taxon>
        <taxon>Erysiphaceae</taxon>
        <taxon>Erysiphe</taxon>
    </lineage>
</organism>
<dbReference type="InterPro" id="IPR013954">
    <property type="entry name" value="PNK3P"/>
</dbReference>
<dbReference type="PANTHER" id="PTHR12083">
    <property type="entry name" value="BIFUNCTIONAL POLYNUCLEOTIDE PHOSPHATASE/KINASE"/>
    <property type="match status" value="1"/>
</dbReference>
<dbReference type="InterPro" id="IPR027417">
    <property type="entry name" value="P-loop_NTPase"/>
</dbReference>
<dbReference type="GO" id="GO:0046404">
    <property type="term" value="F:ATP-dependent polydeoxyribonucleotide 5'-hydroxyl-kinase activity"/>
    <property type="evidence" value="ECO:0007669"/>
    <property type="project" value="TreeGrafter"/>
</dbReference>
<dbReference type="Proteomes" id="UP000237438">
    <property type="component" value="Unassembled WGS sequence"/>
</dbReference>
<gene>
    <name evidence="1" type="ORF">EPUL_004207</name>
</gene>
<dbReference type="GO" id="GO:0046403">
    <property type="term" value="F:polynucleotide 3'-phosphatase activity"/>
    <property type="evidence" value="ECO:0007669"/>
    <property type="project" value="TreeGrafter"/>
</dbReference>
<evidence type="ECO:0000313" key="1">
    <source>
        <dbReference type="EMBL" id="POS82651.1"/>
    </source>
</evidence>
<dbReference type="OrthoDB" id="19045at2759"/>
<dbReference type="Gene3D" id="3.40.50.300">
    <property type="entry name" value="P-loop containing nucleotide triphosphate hydrolases"/>
    <property type="match status" value="1"/>
</dbReference>
<dbReference type="InterPro" id="IPR006549">
    <property type="entry name" value="HAD-SF_hydro_IIIA"/>
</dbReference>
<evidence type="ECO:0008006" key="3">
    <source>
        <dbReference type="Google" id="ProtNLM"/>
    </source>
</evidence>
<evidence type="ECO:0000313" key="2">
    <source>
        <dbReference type="Proteomes" id="UP000237438"/>
    </source>
</evidence>
<dbReference type="SUPFAM" id="SSF56784">
    <property type="entry name" value="HAD-like"/>
    <property type="match status" value="1"/>
</dbReference>
<dbReference type="AlphaFoldDB" id="A0A2S4PKV2"/>
<dbReference type="NCBIfam" id="TIGR01664">
    <property type="entry name" value="DNA-3'-Pase"/>
    <property type="match status" value="1"/>
</dbReference>
<sequence>MSTTVKKRKRNSEGLAASGNKLCKVTQTSMASFLTKSSEKEVGKIAWQERGQGCQQPNTLLVGTYVPSCDQDDQSTGTKKRRTKVAAFDFDSTLIITKSGKVHASNAQDWKWWHSSVPEKLKKLYRDDGFYIAIISNQAGLSIKSDSAPKSKLSLFKTKVSDVLGHLDIPITIYAATEKDLYRKPRTGIWLELLKDYDLDNSTENLNLEESIFVGDAAGRQSLGNRPKDFSCSDRDFAENVGIKFATPEEYFLGEKQRPFSRKFEPSTYFQESESQGLFSIVKNWSKVNPDLVPEVFTRKNKQDIILLCGSPGAGKSSWYWKNLDPLGYVRINQDILKTREKCIRVASQNISEGKSVAIDNTNADIEVRSKWVELSNKHDVPIRCVHLITPTEICIHNDVVRALNDNMNPEKRTILPGIAFNGYKKKFQPPNLDEGFQDIIEVPFKV</sequence>
<dbReference type="Pfam" id="PF13671">
    <property type="entry name" value="AAA_33"/>
    <property type="match status" value="2"/>
</dbReference>
<feature type="non-terminal residue" evidence="1">
    <location>
        <position position="447"/>
    </location>
</feature>
<protein>
    <recommendedName>
        <fullName evidence="3">PNK3P-domain-containing protein</fullName>
    </recommendedName>
</protein>
<proteinExistence type="predicted"/>
<dbReference type="Gene3D" id="3.40.50.1000">
    <property type="entry name" value="HAD superfamily/HAD-like"/>
    <property type="match status" value="1"/>
</dbReference>
<dbReference type="NCBIfam" id="TIGR01662">
    <property type="entry name" value="HAD-SF-IIIA"/>
    <property type="match status" value="1"/>
</dbReference>
<accession>A0A2S4PKV2</accession>
<dbReference type="CDD" id="cd01625">
    <property type="entry name" value="HAD_PNP"/>
    <property type="match status" value="1"/>
</dbReference>
<dbReference type="EMBL" id="PEDP01002452">
    <property type="protein sequence ID" value="POS82651.1"/>
    <property type="molecule type" value="Genomic_DNA"/>
</dbReference>
<name>A0A2S4PKV2_9PEZI</name>
<dbReference type="STRING" id="225359.A0A2S4PKV2"/>
<dbReference type="GO" id="GO:0003690">
    <property type="term" value="F:double-stranded DNA binding"/>
    <property type="evidence" value="ECO:0007669"/>
    <property type="project" value="TreeGrafter"/>
</dbReference>
<dbReference type="InterPro" id="IPR023214">
    <property type="entry name" value="HAD_sf"/>
</dbReference>
<dbReference type="InterPro" id="IPR006551">
    <property type="entry name" value="Polynucleotide_phosphatase"/>
</dbReference>
<reference evidence="1 2" key="1">
    <citation type="submission" date="2017-10" db="EMBL/GenBank/DDBJ databases">
        <title>Development of genomic resources for the powdery mildew, Erysiphe pulchra.</title>
        <authorList>
            <person name="Wadl P.A."/>
            <person name="Mack B.M."/>
            <person name="Moore G."/>
            <person name="Beltz S.B."/>
        </authorList>
    </citation>
    <scope>NUCLEOTIDE SEQUENCE [LARGE SCALE GENOMIC DNA]</scope>
    <source>
        <strain evidence="1">Cflorida</strain>
    </source>
</reference>
<comment type="caution">
    <text evidence="1">The sequence shown here is derived from an EMBL/GenBank/DDBJ whole genome shotgun (WGS) entry which is preliminary data.</text>
</comment>
<dbReference type="FunFam" id="3.40.50.300:FF:000737">
    <property type="entry name" value="Bifunctional polynucleotide phosphatase/kinase"/>
    <property type="match status" value="1"/>
</dbReference>
<dbReference type="Pfam" id="PF08645">
    <property type="entry name" value="PNK3P"/>
    <property type="match status" value="1"/>
</dbReference>